<dbReference type="Pfam" id="PF08719">
    <property type="entry name" value="NADAR"/>
    <property type="match status" value="1"/>
</dbReference>
<sequence length="374" mass="41705">VCLSAKVAGYAVVGVVGVVGDVAPLVVLAMSTPATLKQMEIAREKAARRNRQNDCGLAPLSAWSPRYGVYRISKNIDFTVDRASGRQYTSFEGSRKESEPRAPPKPLTPPPVEDVPIDVDTDDYKVDADKVVCFNGRQNFLSNLYPVMLTVEGHEYPSVEHYYQACKLYTLGGAQLAAQIRRISDAGQVKVFAKRLLRKAGVSPEKIEEWKRTQGPVLLHHAIVHKFVQNADLREKLLETGEAILAHTYDRDNVFATGCDREKMMEWAKNNNGQIIKIPTKIDNDTLVYIPLIGEGKNVLGFINMKVRGQVRHFQATKPNITDPIMLVAMQTLQLNGSSKTEGEKRLSNRCLSIFHNHSTIDSKYSELVINAQE</sequence>
<evidence type="ECO:0000313" key="4">
    <source>
        <dbReference type="WBParaSite" id="PgR008_g050_t02"/>
    </source>
</evidence>
<dbReference type="InterPro" id="IPR012816">
    <property type="entry name" value="NADAR"/>
</dbReference>
<proteinExistence type="predicted"/>
<keyword evidence="3" id="KW-1185">Reference proteome</keyword>
<name>A0A915AKR7_PARUN</name>
<dbReference type="InterPro" id="IPR037238">
    <property type="entry name" value="YbiA-like_sf"/>
</dbReference>
<evidence type="ECO:0000256" key="1">
    <source>
        <dbReference type="SAM" id="MobiDB-lite"/>
    </source>
</evidence>
<protein>
    <submittedName>
        <fullName evidence="4">NADAR domain-containing protein</fullName>
    </submittedName>
</protein>
<reference evidence="4" key="1">
    <citation type="submission" date="2022-11" db="UniProtKB">
        <authorList>
            <consortium name="WormBaseParasite"/>
        </authorList>
    </citation>
    <scope>IDENTIFICATION</scope>
</reference>
<dbReference type="Proteomes" id="UP000887569">
    <property type="component" value="Unplaced"/>
</dbReference>
<dbReference type="AlphaFoldDB" id="A0A915AKR7"/>
<feature type="compositionally biased region" description="Pro residues" evidence="1">
    <location>
        <begin position="103"/>
        <end position="113"/>
    </location>
</feature>
<dbReference type="WBParaSite" id="PgR008_g050_t02">
    <property type="protein sequence ID" value="PgR008_g050_t02"/>
    <property type="gene ID" value="PgR008_g050"/>
</dbReference>
<dbReference type="SUPFAM" id="SSF143990">
    <property type="entry name" value="YbiA-like"/>
    <property type="match status" value="1"/>
</dbReference>
<dbReference type="Gene3D" id="1.10.357.40">
    <property type="entry name" value="YbiA-like"/>
    <property type="match status" value="1"/>
</dbReference>
<feature type="compositionally biased region" description="Basic and acidic residues" evidence="1">
    <location>
        <begin position="93"/>
        <end position="102"/>
    </location>
</feature>
<accession>A0A915AKR7</accession>
<dbReference type="CDD" id="cd15457">
    <property type="entry name" value="NADAR"/>
    <property type="match status" value="1"/>
</dbReference>
<feature type="domain" description="NADAR" evidence="2">
    <location>
        <begin position="138"/>
        <end position="311"/>
    </location>
</feature>
<evidence type="ECO:0000259" key="2">
    <source>
        <dbReference type="Pfam" id="PF08719"/>
    </source>
</evidence>
<evidence type="ECO:0000313" key="3">
    <source>
        <dbReference type="Proteomes" id="UP000887569"/>
    </source>
</evidence>
<feature type="region of interest" description="Disordered" evidence="1">
    <location>
        <begin position="89"/>
        <end position="118"/>
    </location>
</feature>
<organism evidence="3 4">
    <name type="scientific">Parascaris univalens</name>
    <name type="common">Nematode worm</name>
    <dbReference type="NCBI Taxonomy" id="6257"/>
    <lineage>
        <taxon>Eukaryota</taxon>
        <taxon>Metazoa</taxon>
        <taxon>Ecdysozoa</taxon>
        <taxon>Nematoda</taxon>
        <taxon>Chromadorea</taxon>
        <taxon>Rhabditida</taxon>
        <taxon>Spirurina</taxon>
        <taxon>Ascaridomorpha</taxon>
        <taxon>Ascaridoidea</taxon>
        <taxon>Ascarididae</taxon>
        <taxon>Parascaris</taxon>
    </lineage>
</organism>